<feature type="domain" description="DUF6671" evidence="1">
    <location>
        <begin position="71"/>
        <end position="302"/>
    </location>
</feature>
<proteinExistence type="predicted"/>
<organism evidence="2 3">
    <name type="scientific">Evansella tamaricis</name>
    <dbReference type="NCBI Taxonomy" id="2069301"/>
    <lineage>
        <taxon>Bacteria</taxon>
        <taxon>Bacillati</taxon>
        <taxon>Bacillota</taxon>
        <taxon>Bacilli</taxon>
        <taxon>Bacillales</taxon>
        <taxon>Bacillaceae</taxon>
        <taxon>Evansella</taxon>
    </lineage>
</organism>
<evidence type="ECO:0000259" key="1">
    <source>
        <dbReference type="Pfam" id="PF20376"/>
    </source>
</evidence>
<comment type="caution">
    <text evidence="2">The sequence shown here is derived from an EMBL/GenBank/DDBJ whole genome shotgun (WGS) entry which is preliminary data.</text>
</comment>
<dbReference type="Proteomes" id="UP000784880">
    <property type="component" value="Unassembled WGS sequence"/>
</dbReference>
<dbReference type="Pfam" id="PF20376">
    <property type="entry name" value="DUF6671"/>
    <property type="match status" value="1"/>
</dbReference>
<evidence type="ECO:0000313" key="3">
    <source>
        <dbReference type="Proteomes" id="UP000784880"/>
    </source>
</evidence>
<accession>A0ABS6JEP6</accession>
<reference evidence="2 3" key="1">
    <citation type="submission" date="2021-06" db="EMBL/GenBank/DDBJ databases">
        <title>Bacillus sp. RD4P76, an endophyte from a halophyte.</title>
        <authorList>
            <person name="Sun J.-Q."/>
        </authorList>
    </citation>
    <scope>NUCLEOTIDE SEQUENCE [LARGE SCALE GENOMIC DNA]</scope>
    <source>
        <strain evidence="2 3">CGMCC 1.15917</strain>
    </source>
</reference>
<dbReference type="InterPro" id="IPR046612">
    <property type="entry name" value="DUF6671"/>
</dbReference>
<dbReference type="EMBL" id="JAHQCS010000094">
    <property type="protein sequence ID" value="MBU9712144.1"/>
    <property type="molecule type" value="Genomic_DNA"/>
</dbReference>
<keyword evidence="3" id="KW-1185">Reference proteome</keyword>
<gene>
    <name evidence="2" type="ORF">KS419_10365</name>
</gene>
<protein>
    <recommendedName>
        <fullName evidence="1">DUF6671 domain-containing protein</fullName>
    </recommendedName>
</protein>
<name>A0ABS6JEP6_9BACI</name>
<sequence>MEKEIKKLYEGYSAVIATMHRKEQVIAPILNRELGLKLILPEDFNSDIFGTFTREVERKGDQIEAARQKIKSAFAKSELTIGIASEGSFGPHPVFPFSAFNRELVLFFDQEQDLEIAGYVANGDTNFAQKTVASLSEAKEFAESVGFPEHGVIVRVNETETDPNGMVKGIIDPKQLEYVVNSMLDMQKKKNSPLFEWKKKTMPTVFLETDMRAMYNPTRMKNIELATMDLVSKIKSICPKCSSPGYEVVEHKKGLRCECCDFPTADIYAHIYECKKCRYQEKVMFPYGKELADPAKCYICNP</sequence>
<evidence type="ECO:0000313" key="2">
    <source>
        <dbReference type="EMBL" id="MBU9712144.1"/>
    </source>
</evidence>
<dbReference type="RefSeq" id="WP_217066331.1">
    <property type="nucleotide sequence ID" value="NZ_JAHQCS010000094.1"/>
</dbReference>